<dbReference type="SUPFAM" id="SSF57302">
    <property type="entry name" value="Snake toxin-like"/>
    <property type="match status" value="1"/>
</dbReference>
<accession>A0A9X0CM62</accession>
<dbReference type="Pfam" id="PF00087">
    <property type="entry name" value="Toxin_TOLIP"/>
    <property type="match status" value="1"/>
</dbReference>
<dbReference type="InterPro" id="IPR035076">
    <property type="entry name" value="Toxin/TOLIP"/>
</dbReference>
<gene>
    <name evidence="5" type="ORF">OS493_005347</name>
</gene>
<feature type="signal peptide" evidence="3">
    <location>
        <begin position="1"/>
        <end position="20"/>
    </location>
</feature>
<dbReference type="InterPro" id="IPR045860">
    <property type="entry name" value="Snake_toxin-like_sf"/>
</dbReference>
<protein>
    <recommendedName>
        <fullName evidence="4">Snake toxin/toxin-like domain-containing protein</fullName>
    </recommendedName>
</protein>
<organism evidence="5 6">
    <name type="scientific">Desmophyllum pertusum</name>
    <dbReference type="NCBI Taxonomy" id="174260"/>
    <lineage>
        <taxon>Eukaryota</taxon>
        <taxon>Metazoa</taxon>
        <taxon>Cnidaria</taxon>
        <taxon>Anthozoa</taxon>
        <taxon>Hexacorallia</taxon>
        <taxon>Scleractinia</taxon>
        <taxon>Caryophylliina</taxon>
        <taxon>Caryophylliidae</taxon>
        <taxon>Desmophyllum</taxon>
    </lineage>
</organism>
<evidence type="ECO:0000259" key="4">
    <source>
        <dbReference type="Pfam" id="PF00087"/>
    </source>
</evidence>
<evidence type="ECO:0000313" key="6">
    <source>
        <dbReference type="Proteomes" id="UP001163046"/>
    </source>
</evidence>
<feature type="domain" description="Snake toxin/toxin-like" evidence="4">
    <location>
        <begin position="21"/>
        <end position="103"/>
    </location>
</feature>
<dbReference type="EMBL" id="MU827303">
    <property type="protein sequence ID" value="KAJ7365250.1"/>
    <property type="molecule type" value="Genomic_DNA"/>
</dbReference>
<dbReference type="PANTHER" id="PTHR10036:SF25">
    <property type="entry name" value="HEP21 PROTEIN"/>
    <property type="match status" value="1"/>
</dbReference>
<keyword evidence="2" id="KW-1015">Disulfide bond</keyword>
<name>A0A9X0CM62_9CNID</name>
<dbReference type="PANTHER" id="PTHR10036">
    <property type="entry name" value="CD59 GLYCOPROTEIN"/>
    <property type="match status" value="1"/>
</dbReference>
<dbReference type="Proteomes" id="UP001163046">
    <property type="component" value="Unassembled WGS sequence"/>
</dbReference>
<keyword evidence="6" id="KW-1185">Reference proteome</keyword>
<dbReference type="AlphaFoldDB" id="A0A9X0CM62"/>
<evidence type="ECO:0000256" key="2">
    <source>
        <dbReference type="ARBA" id="ARBA00023157"/>
    </source>
</evidence>
<reference evidence="5" key="1">
    <citation type="submission" date="2023-01" db="EMBL/GenBank/DDBJ databases">
        <title>Genome assembly of the deep-sea coral Lophelia pertusa.</title>
        <authorList>
            <person name="Herrera S."/>
            <person name="Cordes E."/>
        </authorList>
    </citation>
    <scope>NUCLEOTIDE SEQUENCE</scope>
    <source>
        <strain evidence="5">USNM1676648</strain>
        <tissue evidence="5">Polyp</tissue>
    </source>
</reference>
<evidence type="ECO:0000313" key="5">
    <source>
        <dbReference type="EMBL" id="KAJ7365250.1"/>
    </source>
</evidence>
<feature type="chain" id="PRO_5040901272" description="Snake toxin/toxin-like domain-containing protein" evidence="3">
    <location>
        <begin position="21"/>
        <end position="156"/>
    </location>
</feature>
<comment type="caution">
    <text evidence="5">The sequence shown here is derived from an EMBL/GenBank/DDBJ whole genome shotgun (WGS) entry which is preliminary data.</text>
</comment>
<keyword evidence="1 3" id="KW-0732">Signal</keyword>
<evidence type="ECO:0000256" key="3">
    <source>
        <dbReference type="SAM" id="SignalP"/>
    </source>
</evidence>
<dbReference type="OrthoDB" id="5961589at2759"/>
<proteinExistence type="predicted"/>
<evidence type="ECO:0000256" key="1">
    <source>
        <dbReference type="ARBA" id="ARBA00022729"/>
    </source>
</evidence>
<sequence length="156" mass="16977">MKLWLVGACILYLSLPVALGLNCYSCNSSKSWDDCQAESKRKSCPTGTYRCDMFFVKKPNGTEMFTKDCLAGAQWSPCSPEDNPACRDGDACIISCCNSDYCNSDSVGTTFGTTVDAAVGTTVGWFNLPHQRYSVADMRPGISDDSCQSLTLSWPD</sequence>
<dbReference type="Gene3D" id="2.10.60.10">
    <property type="entry name" value="CD59"/>
    <property type="match status" value="1"/>
</dbReference>
<dbReference type="CDD" id="cd00117">
    <property type="entry name" value="TFP"/>
    <property type="match status" value="1"/>
</dbReference>